<sequence length="75" mass="7864">MHARATSPIPIAPGDLIFSEYDLDRTVTAARLDRHGNIVLDLSHGEGQLGGGTLGYILSKGRNARSVQPAPAGGR</sequence>
<evidence type="ECO:0000313" key="2">
    <source>
        <dbReference type="Proteomes" id="UP000198226"/>
    </source>
</evidence>
<dbReference type="EMBL" id="LT607752">
    <property type="protein sequence ID" value="SCG37839.1"/>
    <property type="molecule type" value="Genomic_DNA"/>
</dbReference>
<accession>A0A1C5GVL8</accession>
<organism evidence="1 2">
    <name type="scientific">Micromonospora rifamycinica</name>
    <dbReference type="NCBI Taxonomy" id="291594"/>
    <lineage>
        <taxon>Bacteria</taxon>
        <taxon>Bacillati</taxon>
        <taxon>Actinomycetota</taxon>
        <taxon>Actinomycetes</taxon>
        <taxon>Micromonosporales</taxon>
        <taxon>Micromonosporaceae</taxon>
        <taxon>Micromonospora</taxon>
    </lineage>
</organism>
<evidence type="ECO:0000313" key="1">
    <source>
        <dbReference type="EMBL" id="SCG37839.1"/>
    </source>
</evidence>
<protein>
    <submittedName>
        <fullName evidence="1">Uncharacterized protein</fullName>
    </submittedName>
</protein>
<keyword evidence="2" id="KW-1185">Reference proteome</keyword>
<reference evidence="2" key="1">
    <citation type="submission" date="2016-06" db="EMBL/GenBank/DDBJ databases">
        <authorList>
            <person name="Varghese N."/>
            <person name="Submissions Spin"/>
        </authorList>
    </citation>
    <scope>NUCLEOTIDE SEQUENCE [LARGE SCALE GENOMIC DNA]</scope>
    <source>
        <strain evidence="2">DSM 44983</strain>
    </source>
</reference>
<dbReference type="Proteomes" id="UP000198226">
    <property type="component" value="Chromosome I"/>
</dbReference>
<gene>
    <name evidence="1" type="ORF">GA0070623_0362</name>
</gene>
<dbReference type="AlphaFoldDB" id="A0A1C5GVL8"/>
<proteinExistence type="predicted"/>
<name>A0A1C5GVL8_9ACTN</name>